<dbReference type="EMBL" id="BAABRU010000030">
    <property type="protein sequence ID" value="GAA5531032.1"/>
    <property type="molecule type" value="Genomic_DNA"/>
</dbReference>
<dbReference type="RefSeq" id="WP_345724617.1">
    <property type="nucleotide sequence ID" value="NZ_BAABRU010000030.1"/>
</dbReference>
<dbReference type="PROSITE" id="PS50994">
    <property type="entry name" value="INTEGRASE"/>
    <property type="match status" value="1"/>
</dbReference>
<dbReference type="SUPFAM" id="SSF53098">
    <property type="entry name" value="Ribonuclease H-like"/>
    <property type="match status" value="1"/>
</dbReference>
<evidence type="ECO:0000259" key="2">
    <source>
        <dbReference type="PROSITE" id="PS50994"/>
    </source>
</evidence>
<accession>A0ABP9X6L5</accession>
<organism evidence="3 4">
    <name type="scientific">Herpetosiphon gulosus</name>
    <dbReference type="NCBI Taxonomy" id="1973496"/>
    <lineage>
        <taxon>Bacteria</taxon>
        <taxon>Bacillati</taxon>
        <taxon>Chloroflexota</taxon>
        <taxon>Chloroflexia</taxon>
        <taxon>Herpetosiphonales</taxon>
        <taxon>Herpetosiphonaceae</taxon>
        <taxon>Herpetosiphon</taxon>
    </lineage>
</organism>
<comment type="caution">
    <text evidence="3">The sequence shown here is derived from an EMBL/GenBank/DDBJ whole genome shotgun (WGS) entry which is preliminary data.</text>
</comment>
<sequence>MVTDRWFATRRTLYELLHTNPDWSNRQFATALNVSTDWVRIWKQRIGSPPHPDPDVVCQSQSRARKTPPPAWSDRVIERILTLRQELATQFHRTVGAKTILAYLQRDPDLADERIPRSPTTVNRILRDHQLLVDPPTHQRQPRTLCPPMQEIEIDFTDVTTIPPDPDGKRQHAAEAFMWVDAGTSIPVAARISTDFHMASVIRTTASILQQIGLPARIRMDCDVRLVSNNRMADFPSPFQRLLLNLGIQVEVCPPHRPDLKPFVERFHKNYKGESVYPNWPTTEAEAQAQADAYCEWYRTERPHQGRACGNRPPAEAFPELPVLPPVPAQVDADGWLNQIDGWTFVRRVNAQGKLILDGATYTAGIAYAGQELAVQVDAAARELILIQREQAVKRLKLKRLLGGMMPFEQLVEALCGLAAQETKRLNQRQQRRRR</sequence>
<dbReference type="Pfam" id="PF13683">
    <property type="entry name" value="rve_3"/>
    <property type="match status" value="1"/>
</dbReference>
<keyword evidence="4" id="KW-1185">Reference proteome</keyword>
<evidence type="ECO:0000313" key="3">
    <source>
        <dbReference type="EMBL" id="GAA5531032.1"/>
    </source>
</evidence>
<name>A0ABP9X6L5_9CHLR</name>
<gene>
    <name evidence="3" type="ORF">Hgul01_04856</name>
</gene>
<dbReference type="Gene3D" id="3.30.420.10">
    <property type="entry name" value="Ribonuclease H-like superfamily/Ribonuclease H"/>
    <property type="match status" value="1"/>
</dbReference>
<dbReference type="InterPro" id="IPR012337">
    <property type="entry name" value="RNaseH-like_sf"/>
</dbReference>
<dbReference type="Proteomes" id="UP001428290">
    <property type="component" value="Unassembled WGS sequence"/>
</dbReference>
<evidence type="ECO:0000313" key="4">
    <source>
        <dbReference type="Proteomes" id="UP001428290"/>
    </source>
</evidence>
<feature type="domain" description="Integrase catalytic" evidence="2">
    <location>
        <begin position="143"/>
        <end position="322"/>
    </location>
</feature>
<reference evidence="3 4" key="1">
    <citation type="submission" date="2024-02" db="EMBL/GenBank/DDBJ databases">
        <title>Herpetosiphon gulosus NBRC 112829.</title>
        <authorList>
            <person name="Ichikawa N."/>
            <person name="Katano-Makiyama Y."/>
            <person name="Hidaka K."/>
        </authorList>
    </citation>
    <scope>NUCLEOTIDE SEQUENCE [LARGE SCALE GENOMIC DNA]</scope>
    <source>
        <strain evidence="3 4">NBRC 112829</strain>
    </source>
</reference>
<protein>
    <recommendedName>
        <fullName evidence="2">Integrase catalytic domain-containing protein</fullName>
    </recommendedName>
</protein>
<dbReference type="InterPro" id="IPR036397">
    <property type="entry name" value="RNaseH_sf"/>
</dbReference>
<proteinExistence type="predicted"/>
<evidence type="ECO:0000256" key="1">
    <source>
        <dbReference type="SAM" id="MobiDB-lite"/>
    </source>
</evidence>
<dbReference type="InterPro" id="IPR001584">
    <property type="entry name" value="Integrase_cat-core"/>
</dbReference>
<feature type="region of interest" description="Disordered" evidence="1">
    <location>
        <begin position="50"/>
        <end position="71"/>
    </location>
</feature>